<dbReference type="PANTHER" id="PTHR16441:SF0">
    <property type="entry name" value="COILED-COIL DOMAIN-CONTAINING PROTEIN 93"/>
    <property type="match status" value="1"/>
</dbReference>
<evidence type="ECO:0008006" key="9">
    <source>
        <dbReference type="Google" id="ProtNLM"/>
    </source>
</evidence>
<evidence type="ECO:0000259" key="6">
    <source>
        <dbReference type="Pfam" id="PF21673"/>
    </source>
</evidence>
<feature type="compositionally biased region" description="Polar residues" evidence="4">
    <location>
        <begin position="159"/>
        <end position="172"/>
    </location>
</feature>
<sequence>GYARAQVCSLPPFDKLTGGLAWCITACDVDVDIDLFYDDNATFEHKLKVGEAIVKALQKIECPYPLQVHQIQGLDYPAVHLVVQWLVEHALTNQENFCNQVFSLAIDKSSRLPQDAGIQLNCEASSCVASDCPLPKEDDMHRRKKELVVGLSSEKSGEMESQSQRFPNAQSSHQRQAAALLKQIAEAEKLNKILREQKADLEAELLKTEESLEEHSLRVSCKQNHTEQLTHVQNLEGEEKPCKERCHRADVENLLQRDIIKLKLLRGDLAVKNQNYLLYRRKLDEVPSHSELMQYERCFVELYLHIQAKLQETRKHFATYNALAEANELTLKEISLLNSIHAQFEEVVTSQRGHTNFVASMSDIGKGVGQKAEKMEARLLTEQNDLSALKERHDQLVAERRRYENLMNLFQDESVRNEVLRSSLHQTT</sequence>
<feature type="non-terminal residue" evidence="7">
    <location>
        <position position="428"/>
    </location>
</feature>
<dbReference type="InterPro" id="IPR019159">
    <property type="entry name" value="CCDC93_CC"/>
</dbReference>
<accession>A0A9D4ZK84</accession>
<dbReference type="Pfam" id="PF21673">
    <property type="entry name" value="CCDC93_N"/>
    <property type="match status" value="1"/>
</dbReference>
<dbReference type="AlphaFoldDB" id="A0A9D4ZK84"/>
<name>A0A9D4ZK84_ADICA</name>
<dbReference type="Proteomes" id="UP000886520">
    <property type="component" value="Chromosome 8"/>
</dbReference>
<feature type="domain" description="CCDC93 coiled-coil" evidence="5">
    <location>
        <begin position="141"/>
        <end position="422"/>
    </location>
</feature>
<dbReference type="PANTHER" id="PTHR16441">
    <property type="entry name" value="FIDIPIDINE"/>
    <property type="match status" value="1"/>
</dbReference>
<evidence type="ECO:0000259" key="5">
    <source>
        <dbReference type="Pfam" id="PF09762"/>
    </source>
</evidence>
<dbReference type="GO" id="GO:0006893">
    <property type="term" value="P:Golgi to plasma membrane transport"/>
    <property type="evidence" value="ECO:0007669"/>
    <property type="project" value="TreeGrafter"/>
</dbReference>
<proteinExistence type="inferred from homology"/>
<dbReference type="Pfam" id="PF09762">
    <property type="entry name" value="CCDC93_CC"/>
    <property type="match status" value="1"/>
</dbReference>
<reference evidence="7" key="1">
    <citation type="submission" date="2021-01" db="EMBL/GenBank/DDBJ databases">
        <title>Adiantum capillus-veneris genome.</title>
        <authorList>
            <person name="Fang Y."/>
            <person name="Liao Q."/>
        </authorList>
    </citation>
    <scope>NUCLEOTIDE SEQUENCE</scope>
    <source>
        <strain evidence="7">H3</strain>
        <tissue evidence="7">Leaf</tissue>
    </source>
</reference>
<keyword evidence="8" id="KW-1185">Reference proteome</keyword>
<organism evidence="7 8">
    <name type="scientific">Adiantum capillus-veneris</name>
    <name type="common">Maidenhair fern</name>
    <dbReference type="NCBI Taxonomy" id="13818"/>
    <lineage>
        <taxon>Eukaryota</taxon>
        <taxon>Viridiplantae</taxon>
        <taxon>Streptophyta</taxon>
        <taxon>Embryophyta</taxon>
        <taxon>Tracheophyta</taxon>
        <taxon>Polypodiopsida</taxon>
        <taxon>Polypodiidae</taxon>
        <taxon>Polypodiales</taxon>
        <taxon>Pteridineae</taxon>
        <taxon>Pteridaceae</taxon>
        <taxon>Vittarioideae</taxon>
        <taxon>Adiantum</taxon>
    </lineage>
</organism>
<dbReference type="EMBL" id="JABFUD020000008">
    <property type="protein sequence ID" value="KAI5076151.1"/>
    <property type="molecule type" value="Genomic_DNA"/>
</dbReference>
<keyword evidence="2 3" id="KW-0175">Coiled coil</keyword>
<comment type="caution">
    <text evidence="7">The sequence shown here is derived from an EMBL/GenBank/DDBJ whole genome shotgun (WGS) entry which is preliminary data.</text>
</comment>
<dbReference type="InterPro" id="IPR048747">
    <property type="entry name" value="CCDC93_N"/>
</dbReference>
<evidence type="ECO:0000256" key="4">
    <source>
        <dbReference type="SAM" id="MobiDB-lite"/>
    </source>
</evidence>
<dbReference type="InterPro" id="IPR039116">
    <property type="entry name" value="CCDC93"/>
</dbReference>
<feature type="region of interest" description="Disordered" evidence="4">
    <location>
        <begin position="151"/>
        <end position="172"/>
    </location>
</feature>
<evidence type="ECO:0000256" key="2">
    <source>
        <dbReference type="ARBA" id="ARBA00023054"/>
    </source>
</evidence>
<feature type="coiled-coil region" evidence="3">
    <location>
        <begin position="372"/>
        <end position="413"/>
    </location>
</feature>
<dbReference type="OrthoDB" id="16092at2759"/>
<gene>
    <name evidence="7" type="ORF">GOP47_0008216</name>
</gene>
<evidence type="ECO:0000313" key="8">
    <source>
        <dbReference type="Proteomes" id="UP000886520"/>
    </source>
</evidence>
<comment type="similarity">
    <text evidence="1">Belongs to the CCDC93 family.</text>
</comment>
<evidence type="ECO:0000313" key="7">
    <source>
        <dbReference type="EMBL" id="KAI5076151.1"/>
    </source>
</evidence>
<evidence type="ECO:0000256" key="1">
    <source>
        <dbReference type="ARBA" id="ARBA00007219"/>
    </source>
</evidence>
<protein>
    <recommendedName>
        <fullName evidence="9">CCDC93 coiled-coil domain-containing protein</fullName>
    </recommendedName>
</protein>
<feature type="domain" description="CCDC93 N-terminal" evidence="6">
    <location>
        <begin position="1"/>
        <end position="90"/>
    </location>
</feature>
<evidence type="ECO:0000256" key="3">
    <source>
        <dbReference type="SAM" id="Coils"/>
    </source>
</evidence>